<dbReference type="EMBL" id="JANJQO010000559">
    <property type="protein sequence ID" value="KAJ2976632.1"/>
    <property type="molecule type" value="Genomic_DNA"/>
</dbReference>
<dbReference type="Proteomes" id="UP001143910">
    <property type="component" value="Unassembled WGS sequence"/>
</dbReference>
<name>A0ACC1NBI0_9HYPO</name>
<comment type="caution">
    <text evidence="1">The sequence shown here is derived from an EMBL/GenBank/DDBJ whole genome shotgun (WGS) entry which is preliminary data.</text>
</comment>
<protein>
    <submittedName>
        <fullName evidence="1">Uncharacterized protein</fullName>
    </submittedName>
</protein>
<reference evidence="1" key="1">
    <citation type="submission" date="2022-08" db="EMBL/GenBank/DDBJ databases">
        <title>Genome Sequence of Lecanicillium fungicola.</title>
        <authorList>
            <person name="Buettner E."/>
        </authorList>
    </citation>
    <scope>NUCLEOTIDE SEQUENCE</scope>
    <source>
        <strain evidence="1">Babe33</strain>
    </source>
</reference>
<keyword evidence="2" id="KW-1185">Reference proteome</keyword>
<evidence type="ECO:0000313" key="1">
    <source>
        <dbReference type="EMBL" id="KAJ2976632.1"/>
    </source>
</evidence>
<evidence type="ECO:0000313" key="2">
    <source>
        <dbReference type="Proteomes" id="UP001143910"/>
    </source>
</evidence>
<sequence length="482" mass="53152">MANNRQHANESDPLLPPAEFISSQPREETNTNNTDTNTDESIDNRTTAQRLRIAIPCVLFALLLSDTLNTISDPRCKDNAVLAKLAFVQGWELTFVLIPSILTGMSWGIAADKYGRTFVLQCANFGVLCSLIRQVVVYVFPIRFVWLQGIFLFMGGGASTYLALLFTITIDISTKAQRSTAMFYFAAILKGFTLVCGPIVYLAMQRSAWFAPYLSVFIWCLAFPLAAMISETRSEIAVKQAKKNVEQQEAIASAHPRWDRRPVARDIVSQMKMVVNIIFLRNIALGILLFSTLFTTLGRTADTLLVQYASKRFHWSYAQASFLLTFKSYISLGLTAIVLPLVSQLLRATFKLSPIQKDWLLVSGSICMLIIGSAALTVAGTRSFSIASLVLVQLGGGYEFAFRSLVDSSHIAMLFTAMSVFMTLSDVAAGPMIAALYKKGLELGGRWLALPFFVSTIIFCITAVVTFTARVGKHPKAQTLTS</sequence>
<proteinExistence type="predicted"/>
<organism evidence="1 2">
    <name type="scientific">Zarea fungicola</name>
    <dbReference type="NCBI Taxonomy" id="93591"/>
    <lineage>
        <taxon>Eukaryota</taxon>
        <taxon>Fungi</taxon>
        <taxon>Dikarya</taxon>
        <taxon>Ascomycota</taxon>
        <taxon>Pezizomycotina</taxon>
        <taxon>Sordariomycetes</taxon>
        <taxon>Hypocreomycetidae</taxon>
        <taxon>Hypocreales</taxon>
        <taxon>Cordycipitaceae</taxon>
        <taxon>Zarea</taxon>
    </lineage>
</organism>
<gene>
    <name evidence="1" type="ORF">NQ176_g4833</name>
</gene>
<accession>A0ACC1NBI0</accession>